<sequence>MATVKKTTKKTTAKKKTVNAQMLITAYMEYVLEHGEEPKTIYKFCKEHNIEEAEFYKYFGSFQNLKAGIWNAFHTNTVGVLHKNSDFESYTNKDKMLSYFFTMFEMLTANRSYVLVALDQHKNMLKNMSQLKELRGHLTSFAADLIEAGNDEKNYKITKNPVRLFKEGAWVQFLFLLKYWMEDNSPAFEKTDVAIEKSINAIFDIFETTPLESIIDFGKFLFKENFTMAK</sequence>
<dbReference type="SUPFAM" id="SSF48498">
    <property type="entry name" value="Tetracyclin repressor-like, C-terminal domain"/>
    <property type="match status" value="1"/>
</dbReference>
<dbReference type="InterPro" id="IPR009057">
    <property type="entry name" value="Homeodomain-like_sf"/>
</dbReference>
<dbReference type="Gene3D" id="1.10.357.10">
    <property type="entry name" value="Tetracycline Repressor, domain 2"/>
    <property type="match status" value="1"/>
</dbReference>
<dbReference type="PATRIC" id="fig|1300343.5.peg.2534"/>
<evidence type="ECO:0000313" key="2">
    <source>
        <dbReference type="EMBL" id="KGO05414.1"/>
    </source>
</evidence>
<dbReference type="InterPro" id="IPR041673">
    <property type="entry name" value="TetR_C_23"/>
</dbReference>
<dbReference type="EMBL" id="JSAQ01000001">
    <property type="protein sequence ID" value="KGO05414.1"/>
    <property type="molecule type" value="Genomic_DNA"/>
</dbReference>
<dbReference type="SUPFAM" id="SSF46689">
    <property type="entry name" value="Homeodomain-like"/>
    <property type="match status" value="1"/>
</dbReference>
<protein>
    <submittedName>
        <fullName evidence="2">Heat-shock protein</fullName>
    </submittedName>
</protein>
<feature type="domain" description="Tetracyclin repressor-like C-terminal" evidence="1">
    <location>
        <begin position="95"/>
        <end position="221"/>
    </location>
</feature>
<organism evidence="2 3">
    <name type="scientific">Dokdonia donghaensis DSW-1</name>
    <dbReference type="NCBI Taxonomy" id="1300343"/>
    <lineage>
        <taxon>Bacteria</taxon>
        <taxon>Pseudomonadati</taxon>
        <taxon>Bacteroidota</taxon>
        <taxon>Flavobacteriia</taxon>
        <taxon>Flavobacteriales</taxon>
        <taxon>Flavobacteriaceae</taxon>
        <taxon>Dokdonia</taxon>
    </lineage>
</organism>
<name>A0A0A2GQ72_9FLAO</name>
<dbReference type="Proteomes" id="UP000030140">
    <property type="component" value="Unassembled WGS sequence"/>
</dbReference>
<dbReference type="AlphaFoldDB" id="A0A0A2GQ72"/>
<keyword evidence="3" id="KW-1185">Reference proteome</keyword>
<dbReference type="KEGG" id="ddo:I597_2507"/>
<proteinExistence type="predicted"/>
<dbReference type="OrthoDB" id="977687at2"/>
<dbReference type="RefSeq" id="WP_035324493.1">
    <property type="nucleotide sequence ID" value="NZ_CP015125.1"/>
</dbReference>
<evidence type="ECO:0000259" key="1">
    <source>
        <dbReference type="Pfam" id="PF17931"/>
    </source>
</evidence>
<accession>A0A0A2GQ72</accession>
<reference evidence="2 3" key="1">
    <citation type="submission" date="2014-10" db="EMBL/GenBank/DDBJ databases">
        <title>Draft genome sequence of the proteorhodopsin-containing marine bacterium Dokdonia donghaensis.</title>
        <authorList>
            <person name="Gomez-Consarnau L."/>
            <person name="Gonzalez J.M."/>
            <person name="Riedel T."/>
            <person name="Jaenicke S."/>
            <person name="Wagner-Doebler I."/>
            <person name="Fuhrman J.A."/>
        </authorList>
    </citation>
    <scope>NUCLEOTIDE SEQUENCE [LARGE SCALE GENOMIC DNA]</scope>
    <source>
        <strain evidence="2 3">DSW-1</strain>
    </source>
</reference>
<gene>
    <name evidence="2" type="ORF">NV36_00175</name>
</gene>
<evidence type="ECO:0000313" key="3">
    <source>
        <dbReference type="Proteomes" id="UP000030140"/>
    </source>
</evidence>
<comment type="caution">
    <text evidence="2">The sequence shown here is derived from an EMBL/GenBank/DDBJ whole genome shotgun (WGS) entry which is preliminary data.</text>
</comment>
<dbReference type="Pfam" id="PF17931">
    <property type="entry name" value="TetR_C_23"/>
    <property type="match status" value="1"/>
</dbReference>
<dbReference type="InterPro" id="IPR036271">
    <property type="entry name" value="Tet_transcr_reg_TetR-rel_C_sf"/>
</dbReference>